<dbReference type="PRINTS" id="PR00421">
    <property type="entry name" value="THIOREDOXIN"/>
</dbReference>
<dbReference type="GO" id="GO:0015035">
    <property type="term" value="F:protein-disulfide reductase activity"/>
    <property type="evidence" value="ECO:0007669"/>
    <property type="project" value="UniProtKB-UniRule"/>
</dbReference>
<proteinExistence type="inferred from homology"/>
<comment type="similarity">
    <text evidence="1">Belongs to the thioredoxin family.</text>
</comment>
<sequence>METTMNFKEAVLDRSQEKPVLVDFWAPWCGPCRVLGPVIEQIAAEQQDRWELVKINTEEEQEIAQEYRIMSIPNVKLFHRGEVIAEFSGALPRASLLRWLEENLPDDRKNDLEQILYQLENSDTIDPRPLETFVQEHPDMMEAKLNLARLLVLSEPERSRELVEEIKLGHPLFDAAEDVRLLAELHGLKANGAVAEKLIEARTALLQDENSTAIEKIIEAVEMDKTFQNDLPRRLAIALFRSWGPQHPLTKSYRWKFDMALY</sequence>
<protein>
    <recommendedName>
        <fullName evidence="6">Thioredoxin</fullName>
    </recommendedName>
</protein>
<feature type="domain" description="Thioredoxin" evidence="7">
    <location>
        <begin position="1"/>
        <end position="105"/>
    </location>
</feature>
<keyword evidence="3" id="KW-0249">Electron transport</keyword>
<evidence type="ECO:0000313" key="9">
    <source>
        <dbReference type="Proteomes" id="UP000223913"/>
    </source>
</evidence>
<dbReference type="CDD" id="cd02947">
    <property type="entry name" value="TRX_family"/>
    <property type="match status" value="1"/>
</dbReference>
<dbReference type="InterPro" id="IPR011990">
    <property type="entry name" value="TPR-like_helical_dom_sf"/>
</dbReference>
<keyword evidence="4" id="KW-1015">Disulfide bond</keyword>
<reference evidence="8 9" key="1">
    <citation type="submission" date="2017-10" db="EMBL/GenBank/DDBJ databases">
        <title>The draft genome sequence of Lewinella nigricans NBRC 102662.</title>
        <authorList>
            <person name="Wang K."/>
        </authorList>
    </citation>
    <scope>NUCLEOTIDE SEQUENCE [LARGE SCALE GENOMIC DNA]</scope>
    <source>
        <strain evidence="8 9">NBRC 102662</strain>
    </source>
</reference>
<keyword evidence="9" id="KW-1185">Reference proteome</keyword>
<dbReference type="InterPro" id="IPR005746">
    <property type="entry name" value="Thioredoxin"/>
</dbReference>
<comment type="caution">
    <text evidence="8">The sequence shown here is derived from an EMBL/GenBank/DDBJ whole genome shotgun (WGS) entry which is preliminary data.</text>
</comment>
<dbReference type="Pfam" id="PF00085">
    <property type="entry name" value="Thioredoxin"/>
    <property type="match status" value="1"/>
</dbReference>
<dbReference type="AlphaFoldDB" id="A0A2D0MZU4"/>
<dbReference type="EMBL" id="PDUD01000049">
    <property type="protein sequence ID" value="PHN01765.1"/>
    <property type="molecule type" value="Genomic_DNA"/>
</dbReference>
<dbReference type="PROSITE" id="PS00194">
    <property type="entry name" value="THIOREDOXIN_1"/>
    <property type="match status" value="1"/>
</dbReference>
<evidence type="ECO:0000256" key="3">
    <source>
        <dbReference type="ARBA" id="ARBA00022982"/>
    </source>
</evidence>
<evidence type="ECO:0000256" key="2">
    <source>
        <dbReference type="ARBA" id="ARBA00022448"/>
    </source>
</evidence>
<evidence type="ECO:0000313" key="8">
    <source>
        <dbReference type="EMBL" id="PHN01765.1"/>
    </source>
</evidence>
<dbReference type="PANTHER" id="PTHR45663">
    <property type="entry name" value="GEO12009P1"/>
    <property type="match status" value="1"/>
</dbReference>
<dbReference type="Gene3D" id="1.25.40.10">
    <property type="entry name" value="Tetratricopeptide repeat domain"/>
    <property type="match status" value="1"/>
</dbReference>
<dbReference type="PANTHER" id="PTHR45663:SF11">
    <property type="entry name" value="GEO12009P1"/>
    <property type="match status" value="1"/>
</dbReference>
<dbReference type="InterPro" id="IPR036249">
    <property type="entry name" value="Thioredoxin-like_sf"/>
</dbReference>
<dbReference type="SUPFAM" id="SSF52833">
    <property type="entry name" value="Thioredoxin-like"/>
    <property type="match status" value="1"/>
</dbReference>
<evidence type="ECO:0000256" key="5">
    <source>
        <dbReference type="ARBA" id="ARBA00023284"/>
    </source>
</evidence>
<keyword evidence="5" id="KW-0676">Redox-active center</keyword>
<dbReference type="Proteomes" id="UP000223913">
    <property type="component" value="Unassembled WGS sequence"/>
</dbReference>
<evidence type="ECO:0000256" key="4">
    <source>
        <dbReference type="ARBA" id="ARBA00023157"/>
    </source>
</evidence>
<evidence type="ECO:0000256" key="1">
    <source>
        <dbReference type="ARBA" id="ARBA00008987"/>
    </source>
</evidence>
<dbReference type="InterPro" id="IPR013766">
    <property type="entry name" value="Thioredoxin_domain"/>
</dbReference>
<accession>A0A2D0MZU4</accession>
<evidence type="ECO:0000256" key="6">
    <source>
        <dbReference type="NCBIfam" id="TIGR01068"/>
    </source>
</evidence>
<dbReference type="OrthoDB" id="9790390at2"/>
<dbReference type="FunFam" id="3.40.30.10:FF:000001">
    <property type="entry name" value="Thioredoxin"/>
    <property type="match status" value="1"/>
</dbReference>
<dbReference type="NCBIfam" id="TIGR01068">
    <property type="entry name" value="thioredoxin"/>
    <property type="match status" value="1"/>
</dbReference>
<dbReference type="Gene3D" id="3.40.30.10">
    <property type="entry name" value="Glutaredoxin"/>
    <property type="match status" value="1"/>
</dbReference>
<name>A0A2D0MZU4_FLAN2</name>
<keyword evidence="2" id="KW-0813">Transport</keyword>
<dbReference type="GO" id="GO:0005737">
    <property type="term" value="C:cytoplasm"/>
    <property type="evidence" value="ECO:0007669"/>
    <property type="project" value="TreeGrafter"/>
</dbReference>
<dbReference type="PROSITE" id="PS51352">
    <property type="entry name" value="THIOREDOXIN_2"/>
    <property type="match status" value="1"/>
</dbReference>
<organism evidence="8 9">
    <name type="scientific">Flavilitoribacter nigricans (strain ATCC 23147 / DSM 23189 / NBRC 102662 / NCIMB 1420 / SS-2)</name>
    <name type="common">Lewinella nigricans</name>
    <dbReference type="NCBI Taxonomy" id="1122177"/>
    <lineage>
        <taxon>Bacteria</taxon>
        <taxon>Pseudomonadati</taxon>
        <taxon>Bacteroidota</taxon>
        <taxon>Saprospiria</taxon>
        <taxon>Saprospirales</taxon>
        <taxon>Lewinellaceae</taxon>
        <taxon>Flavilitoribacter</taxon>
    </lineage>
</organism>
<evidence type="ECO:0000259" key="7">
    <source>
        <dbReference type="PROSITE" id="PS51352"/>
    </source>
</evidence>
<dbReference type="RefSeq" id="WP_099154811.1">
    <property type="nucleotide sequence ID" value="NZ_PDUD01000049.1"/>
</dbReference>
<gene>
    <name evidence="8" type="primary">trxA</name>
    <name evidence="8" type="ORF">CRP01_35345</name>
</gene>
<dbReference type="InterPro" id="IPR017937">
    <property type="entry name" value="Thioredoxin_CS"/>
</dbReference>
<dbReference type="Pfam" id="PF14561">
    <property type="entry name" value="TPR_20"/>
    <property type="match status" value="1"/>
</dbReference>
<dbReference type="GO" id="GO:0006950">
    <property type="term" value="P:response to stress"/>
    <property type="evidence" value="ECO:0007669"/>
    <property type="project" value="UniProtKB-ARBA"/>
</dbReference>